<dbReference type="GO" id="GO:0016491">
    <property type="term" value="F:oxidoreductase activity"/>
    <property type="evidence" value="ECO:0007669"/>
    <property type="project" value="UniProtKB-KW"/>
</dbReference>
<dbReference type="EMBL" id="CP034456">
    <property type="protein sequence ID" value="QBM86679.1"/>
    <property type="molecule type" value="Genomic_DNA"/>
</dbReference>
<keyword evidence="4" id="KW-0472">Membrane</keyword>
<evidence type="ECO:0000256" key="3">
    <source>
        <dbReference type="ARBA" id="ARBA00023002"/>
    </source>
</evidence>
<proteinExistence type="inferred from homology"/>
<evidence type="ECO:0000313" key="6">
    <source>
        <dbReference type="Proteomes" id="UP000292447"/>
    </source>
</evidence>
<dbReference type="STRING" id="2163413.A0A4P6XJ50"/>
<evidence type="ECO:0000313" key="5">
    <source>
        <dbReference type="EMBL" id="QBM86679.1"/>
    </source>
</evidence>
<feature type="transmembrane region" description="Helical" evidence="4">
    <location>
        <begin position="254"/>
        <end position="274"/>
    </location>
</feature>
<keyword evidence="4" id="KW-0812">Transmembrane</keyword>
<comment type="similarity">
    <text evidence="1">Belongs to the short-chain dehydrogenases/reductases (SDR) family.</text>
</comment>
<dbReference type="Pfam" id="PF00106">
    <property type="entry name" value="adh_short"/>
    <property type="match status" value="1"/>
</dbReference>
<gene>
    <name evidence="5" type="primary">MPUL0A13250</name>
    <name evidence="5" type="ORF">METSCH_A13250</name>
</gene>
<dbReference type="PANTHER" id="PTHR24320">
    <property type="entry name" value="RETINOL DEHYDROGENASE"/>
    <property type="match status" value="1"/>
</dbReference>
<dbReference type="SUPFAM" id="SSF51735">
    <property type="entry name" value="NAD(P)-binding Rossmann-fold domains"/>
    <property type="match status" value="1"/>
</dbReference>
<keyword evidence="3" id="KW-0560">Oxidoreductase</keyword>
<dbReference type="InterPro" id="IPR036291">
    <property type="entry name" value="NAD(P)-bd_dom_sf"/>
</dbReference>
<evidence type="ECO:0000256" key="4">
    <source>
        <dbReference type="SAM" id="Phobius"/>
    </source>
</evidence>
<dbReference type="PRINTS" id="PR00081">
    <property type="entry name" value="GDHRDH"/>
</dbReference>
<keyword evidence="4" id="KW-1133">Transmembrane helix</keyword>
<dbReference type="Proteomes" id="UP000292447">
    <property type="component" value="Chromosome I"/>
</dbReference>
<evidence type="ECO:0000256" key="1">
    <source>
        <dbReference type="ARBA" id="ARBA00006484"/>
    </source>
</evidence>
<keyword evidence="2" id="KW-0521">NADP</keyword>
<dbReference type="Gene3D" id="3.40.50.720">
    <property type="entry name" value="NAD(P)-binding Rossmann-like Domain"/>
    <property type="match status" value="1"/>
</dbReference>
<feature type="transmembrane region" description="Helical" evidence="4">
    <location>
        <begin position="34"/>
        <end position="53"/>
    </location>
</feature>
<protein>
    <submittedName>
        <fullName evidence="5">NAD(P)-dependent dehydrogenase, short-chain alcohol dehydrogenase family</fullName>
    </submittedName>
</protein>
<dbReference type="AlphaFoldDB" id="A0A4P6XJ50"/>
<evidence type="ECO:0000256" key="2">
    <source>
        <dbReference type="ARBA" id="ARBA00022857"/>
    </source>
</evidence>
<organism evidence="5 6">
    <name type="scientific">Metschnikowia aff. pulcherrima</name>
    <dbReference type="NCBI Taxonomy" id="2163413"/>
    <lineage>
        <taxon>Eukaryota</taxon>
        <taxon>Fungi</taxon>
        <taxon>Dikarya</taxon>
        <taxon>Ascomycota</taxon>
        <taxon>Saccharomycotina</taxon>
        <taxon>Pichiomycetes</taxon>
        <taxon>Metschnikowiaceae</taxon>
        <taxon>Metschnikowia</taxon>
    </lineage>
</organism>
<reference evidence="6" key="1">
    <citation type="submission" date="2019-03" db="EMBL/GenBank/DDBJ databases">
        <title>Snf2 controls pulcherriminic acid biosynthesis and connects pigmentation and antifungal activity of the yeast Metschnikowia pulcherrima.</title>
        <authorList>
            <person name="Gore-Lloyd D."/>
            <person name="Sumann I."/>
            <person name="Brachmann A.O."/>
            <person name="Schneeberger K."/>
            <person name="Ortiz-Merino R.A."/>
            <person name="Moreno-Beltran M."/>
            <person name="Schlaefli M."/>
            <person name="Kirner P."/>
            <person name="Santos Kron A."/>
            <person name="Wolfe K.H."/>
            <person name="Piel J."/>
            <person name="Ahrens C.H."/>
            <person name="Henk D."/>
            <person name="Freimoser F.M."/>
        </authorList>
    </citation>
    <scope>NUCLEOTIDE SEQUENCE [LARGE SCALE GENOMIC DNA]</scope>
    <source>
        <strain evidence="6">APC 1.2</strain>
    </source>
</reference>
<sequence length="337" mass="38539">MLGWALSLDMDSLPYINPKNDRRVALITAGNSGIGYFTVLHLYLHGYVVYIAGRSKTRGMKSIENLKKEAKHTAGRYSRPERLSRFFGELHFLEMDLSSLASVLEAVAHFITCEKNLNLLINNAGNSFLPYTTTPDGFELQLQTNYVAPFLLTTKLLPLMEKTVDFYPEAGPPRIIYITSVTHRFVFRYFNLSTRFHYRPNALFTWIRYALAKTAGIHFMKMLALRNPRLICASVQPGIVMSTNYFAYWTRLPIIGILFWCLFQLFSFIFGTSIEKGAQAVFKCCVDPALTPRNNSGSHYDLFKETLPASVASNMDYAAQSWIWTTHQLEKRNIEFS</sequence>
<keyword evidence="6" id="KW-1185">Reference proteome</keyword>
<dbReference type="InterPro" id="IPR002347">
    <property type="entry name" value="SDR_fam"/>
</dbReference>
<accession>A0A4P6XJ50</accession>
<name>A0A4P6XJ50_9ASCO</name>
<dbReference type="PANTHER" id="PTHR24320:SF282">
    <property type="entry name" value="WW DOMAIN-CONTAINING OXIDOREDUCTASE"/>
    <property type="match status" value="1"/>
</dbReference>